<feature type="compositionally biased region" description="Pro residues" evidence="1">
    <location>
        <begin position="82"/>
        <end position="94"/>
    </location>
</feature>
<dbReference type="STRING" id="1834516.BL253_06065"/>
<name>A0A1V2IGM7_9ACTN</name>
<evidence type="ECO:0000256" key="1">
    <source>
        <dbReference type="SAM" id="MobiDB-lite"/>
    </source>
</evidence>
<comment type="caution">
    <text evidence="3">The sequence shown here is derived from an EMBL/GenBank/DDBJ whole genome shotgun (WGS) entry which is preliminary data.</text>
</comment>
<keyword evidence="2" id="KW-0472">Membrane</keyword>
<dbReference type="EMBL" id="MOMC01000012">
    <property type="protein sequence ID" value="ONH32277.1"/>
    <property type="molecule type" value="Genomic_DNA"/>
</dbReference>
<proteinExistence type="predicted"/>
<organism evidence="3 4">
    <name type="scientific">Pseudofrankia asymbiotica</name>
    <dbReference type="NCBI Taxonomy" id="1834516"/>
    <lineage>
        <taxon>Bacteria</taxon>
        <taxon>Bacillati</taxon>
        <taxon>Actinomycetota</taxon>
        <taxon>Actinomycetes</taxon>
        <taxon>Frankiales</taxon>
        <taxon>Frankiaceae</taxon>
        <taxon>Pseudofrankia</taxon>
    </lineage>
</organism>
<gene>
    <name evidence="3" type="ORF">BL253_06065</name>
</gene>
<evidence type="ECO:0000256" key="2">
    <source>
        <dbReference type="SAM" id="Phobius"/>
    </source>
</evidence>
<dbReference type="Proteomes" id="UP000188929">
    <property type="component" value="Unassembled WGS sequence"/>
</dbReference>
<evidence type="ECO:0000313" key="3">
    <source>
        <dbReference type="EMBL" id="ONH32277.1"/>
    </source>
</evidence>
<feature type="transmembrane region" description="Helical" evidence="2">
    <location>
        <begin position="177"/>
        <end position="199"/>
    </location>
</feature>
<sequence>MAGPSDDQPPRPEGLPSAASATGPEAAPGRAESPGEEARWTSLAGWADVTPTNLRPEDIDPDTTPRGSLRLAPLAPLAPLGPSAPPVGAAPPGPRARHRPFVPPAPTATPLSAPPGATPLRPAGPAGPPLAGPGPGPGRWPVPRTGEPGAPAGMTHNAWAAAGPPVPAVPFWRRRPALSAAALSLAMLLVAVGIVWVAVAPSWRSDGAAAPLAEATPAAAGSSPAAGEGWTPAQRALADRLDPAVMLGCRPNPSPAGTGVAASLFCATPEGRQVAVYAYQDAEALRSDVTERANGVPSEGRCERGENEVFSWDTGPGTPPGGTVVCHHRDGRAFLFWSSDADVVSFLAYDSDPRALVSWWESFEPFPDRAGAGPTAAPRPA</sequence>
<accession>A0A1V2IGM7</accession>
<feature type="region of interest" description="Disordered" evidence="1">
    <location>
        <begin position="1"/>
        <end position="139"/>
    </location>
</feature>
<protein>
    <submittedName>
        <fullName evidence="3">Uncharacterized protein</fullName>
    </submittedName>
</protein>
<feature type="compositionally biased region" description="Low complexity" evidence="1">
    <location>
        <begin position="65"/>
        <end position="81"/>
    </location>
</feature>
<dbReference type="RefSeq" id="WP_076814315.1">
    <property type="nucleotide sequence ID" value="NZ_MOMC01000012.1"/>
</dbReference>
<dbReference type="AlphaFoldDB" id="A0A1V2IGM7"/>
<reference evidence="4" key="1">
    <citation type="submission" date="2016-10" db="EMBL/GenBank/DDBJ databases">
        <title>Frankia sp. NRRL B-16386 Genome sequencing.</title>
        <authorList>
            <person name="Ghodhbane-Gtari F."/>
            <person name="Swanson E."/>
            <person name="Gueddou A."/>
            <person name="Hezbri K."/>
            <person name="Ktari K."/>
            <person name="Nouioui I."/>
            <person name="Morris K."/>
            <person name="Simpson S."/>
            <person name="Abebe-Akele F."/>
            <person name="Thomas K."/>
            <person name="Gtari M."/>
            <person name="Tisa L.S."/>
        </authorList>
    </citation>
    <scope>NUCLEOTIDE SEQUENCE [LARGE SCALE GENOMIC DNA]</scope>
    <source>
        <strain evidence="4">NRRL B-16386</strain>
    </source>
</reference>
<keyword evidence="4" id="KW-1185">Reference proteome</keyword>
<keyword evidence="2" id="KW-0812">Transmembrane</keyword>
<keyword evidence="2" id="KW-1133">Transmembrane helix</keyword>
<feature type="compositionally biased region" description="Pro residues" evidence="1">
    <location>
        <begin position="125"/>
        <end position="139"/>
    </location>
</feature>
<dbReference type="OrthoDB" id="3216749at2"/>
<evidence type="ECO:0000313" key="4">
    <source>
        <dbReference type="Proteomes" id="UP000188929"/>
    </source>
</evidence>
<feature type="compositionally biased region" description="Pro residues" evidence="1">
    <location>
        <begin position="101"/>
        <end position="117"/>
    </location>
</feature>